<keyword evidence="2" id="KW-1185">Reference proteome</keyword>
<dbReference type="AlphaFoldDB" id="A0A7W6MLW6"/>
<dbReference type="RefSeq" id="WP_183201899.1">
    <property type="nucleotide sequence ID" value="NZ_JACIEK010000016.1"/>
</dbReference>
<reference evidence="1 2" key="1">
    <citation type="submission" date="2020-08" db="EMBL/GenBank/DDBJ databases">
        <title>Genomic Encyclopedia of Type Strains, Phase IV (KMG-IV): sequencing the most valuable type-strain genomes for metagenomic binning, comparative biology and taxonomic classification.</title>
        <authorList>
            <person name="Goeker M."/>
        </authorList>
    </citation>
    <scope>NUCLEOTIDE SEQUENCE [LARGE SCALE GENOMIC DNA]</scope>
    <source>
        <strain evidence="1 2">DSM 102238</strain>
    </source>
</reference>
<dbReference type="EMBL" id="JACIEK010000016">
    <property type="protein sequence ID" value="MBB4000227.1"/>
    <property type="molecule type" value="Genomic_DNA"/>
</dbReference>
<dbReference type="Proteomes" id="UP000542776">
    <property type="component" value="Unassembled WGS sequence"/>
</dbReference>
<name>A0A7W6MLW6_9HYPH</name>
<organism evidence="1 2">
    <name type="scientific">Aureimonas pseudogalii</name>
    <dbReference type="NCBI Taxonomy" id="1744844"/>
    <lineage>
        <taxon>Bacteria</taxon>
        <taxon>Pseudomonadati</taxon>
        <taxon>Pseudomonadota</taxon>
        <taxon>Alphaproteobacteria</taxon>
        <taxon>Hyphomicrobiales</taxon>
        <taxon>Aurantimonadaceae</taxon>
        <taxon>Aureimonas</taxon>
    </lineage>
</organism>
<gene>
    <name evidence="1" type="ORF">GGR04_004103</name>
</gene>
<comment type="caution">
    <text evidence="1">The sequence shown here is derived from an EMBL/GenBank/DDBJ whole genome shotgun (WGS) entry which is preliminary data.</text>
</comment>
<sequence>MTLSWTMRVVRVCEKVPTGWPHRRLVLGRGIHGMSSVPPSVQEFVTMRGRSAELGEAAEEFRRRPWKPPTSWMVLSSPPRLIYSHCGEPIVTCPEQLDVGKPAGNRILPFGSLRRMALPTSINRAIAFGRPARVQVRRDVARQSRLAIGLRRQMNSGMIRWGFVSLQDIKPR</sequence>
<proteinExistence type="predicted"/>
<accession>A0A7W6MLW6</accession>
<evidence type="ECO:0000313" key="2">
    <source>
        <dbReference type="Proteomes" id="UP000542776"/>
    </source>
</evidence>
<protein>
    <submittedName>
        <fullName evidence="1">Uncharacterized protein</fullName>
    </submittedName>
</protein>
<evidence type="ECO:0000313" key="1">
    <source>
        <dbReference type="EMBL" id="MBB4000227.1"/>
    </source>
</evidence>